<evidence type="ECO:0008006" key="3">
    <source>
        <dbReference type="Google" id="ProtNLM"/>
    </source>
</evidence>
<evidence type="ECO:0000313" key="2">
    <source>
        <dbReference type="Proteomes" id="UP000681967"/>
    </source>
</evidence>
<dbReference type="Proteomes" id="UP000681967">
    <property type="component" value="Unassembled WGS sequence"/>
</dbReference>
<proteinExistence type="predicted"/>
<dbReference type="InterPro" id="IPR050951">
    <property type="entry name" value="Retrovirus_Pol_polyprotein"/>
</dbReference>
<reference evidence="1" key="1">
    <citation type="submission" date="2021-02" db="EMBL/GenBank/DDBJ databases">
        <authorList>
            <person name="Nowell W R."/>
        </authorList>
    </citation>
    <scope>NUCLEOTIDE SEQUENCE</scope>
</reference>
<comment type="caution">
    <text evidence="1">The sequence shown here is derived from an EMBL/GenBank/DDBJ whole genome shotgun (WGS) entry which is preliminary data.</text>
</comment>
<dbReference type="InterPro" id="IPR036397">
    <property type="entry name" value="RNaseH_sf"/>
</dbReference>
<dbReference type="Gene3D" id="3.30.420.10">
    <property type="entry name" value="Ribonuclease H-like superfamily/Ribonuclease H"/>
    <property type="match status" value="1"/>
</dbReference>
<dbReference type="AlphaFoldDB" id="A0A8S3EVV2"/>
<protein>
    <recommendedName>
        <fullName evidence="3">Integrase catalytic domain-containing protein</fullName>
    </recommendedName>
</protein>
<dbReference type="GO" id="GO:0003676">
    <property type="term" value="F:nucleic acid binding"/>
    <property type="evidence" value="ECO:0007669"/>
    <property type="project" value="InterPro"/>
</dbReference>
<sequence>MSERVNRTLKAQIAIYAQRRPGLWDKELQKLAFAICTSVNNTTGETPAYLNLGRNPVIPLDLIIHQPLPDSTSNTPEYKFIQQYRTHLAHDLQVTYHFVPEHSEIHNLCRKAAYDTHTINRQFHVGDLVWIQIPTHKIDNTTITHKLRPKFQGSCRLLEQLSPSTFTAMRISDHVNIG</sequence>
<name>A0A8S3EVV2_9BILA</name>
<evidence type="ECO:0000313" key="1">
    <source>
        <dbReference type="EMBL" id="CAF5088949.1"/>
    </source>
</evidence>
<dbReference type="PANTHER" id="PTHR37984:SF15">
    <property type="entry name" value="INTEGRASE CATALYTIC DOMAIN-CONTAINING PROTEIN"/>
    <property type="match status" value="1"/>
</dbReference>
<gene>
    <name evidence="1" type="ORF">BYL167_LOCUS62890</name>
</gene>
<organism evidence="1 2">
    <name type="scientific">Rotaria magnacalcarata</name>
    <dbReference type="NCBI Taxonomy" id="392030"/>
    <lineage>
        <taxon>Eukaryota</taxon>
        <taxon>Metazoa</taxon>
        <taxon>Spiralia</taxon>
        <taxon>Gnathifera</taxon>
        <taxon>Rotifera</taxon>
        <taxon>Eurotatoria</taxon>
        <taxon>Bdelloidea</taxon>
        <taxon>Philodinida</taxon>
        <taxon>Philodinidae</taxon>
        <taxon>Rotaria</taxon>
    </lineage>
</organism>
<dbReference type="EMBL" id="CAJOBH010235509">
    <property type="protein sequence ID" value="CAF5088949.1"/>
    <property type="molecule type" value="Genomic_DNA"/>
</dbReference>
<dbReference type="PANTHER" id="PTHR37984">
    <property type="entry name" value="PROTEIN CBG26694"/>
    <property type="match status" value="1"/>
</dbReference>
<accession>A0A8S3EVV2</accession>